<dbReference type="InterPro" id="IPR010626">
    <property type="entry name" value="DUF1217"/>
</dbReference>
<keyword evidence="2" id="KW-1185">Reference proteome</keyword>
<dbReference type="Gene3D" id="1.10.3700.10">
    <property type="entry name" value="AGR C 984p-like"/>
    <property type="match status" value="1"/>
</dbReference>
<dbReference type="RefSeq" id="WP_284479515.1">
    <property type="nucleotide sequence ID" value="NZ_JASNJD010000002.1"/>
</dbReference>
<dbReference type="EMBL" id="JASNJD010000002">
    <property type="protein sequence ID" value="MDK3016696.1"/>
    <property type="molecule type" value="Genomic_DNA"/>
</dbReference>
<sequence>MVLSISGLSSQIALKLIDSTHDSQIETLANSGQHERAVEAFRDRIGSITSAEDLVKDYEVYSFVMKAFDLEDQIFGKAMIRKVLESDPDDKTSLVNRLTDDRFIDLNEALGFTAAGGEPVVPDFNDTAWQDSIVNQYYEQTLINSYSEENENVGVALEFRNAVDDIESWYDVLANEDLTDFFLTALGLPEEMAAIDVDKQVSLLSKSYDLDKLADPAERERLLTTYLAIADIQNPQATAVDSPALSMLQNSTSLTSSIIEITWDMTPVGVSTYSLNR</sequence>
<protein>
    <submittedName>
        <fullName evidence="1">DUF1217 domain-containing protein</fullName>
    </submittedName>
</protein>
<dbReference type="SUPFAM" id="SSF158837">
    <property type="entry name" value="AGR C 984p-like"/>
    <property type="match status" value="1"/>
</dbReference>
<dbReference type="InterPro" id="IPR023157">
    <property type="entry name" value="AGR-C-984p-like_sf"/>
</dbReference>
<comment type="caution">
    <text evidence="1">The sequence shown here is derived from an EMBL/GenBank/DDBJ whole genome shotgun (WGS) entry which is preliminary data.</text>
</comment>
<evidence type="ECO:0000313" key="2">
    <source>
        <dbReference type="Proteomes" id="UP001243757"/>
    </source>
</evidence>
<dbReference type="Proteomes" id="UP001243757">
    <property type="component" value="Unassembled WGS sequence"/>
</dbReference>
<dbReference type="Pfam" id="PF06748">
    <property type="entry name" value="DUF1217"/>
    <property type="match status" value="1"/>
</dbReference>
<accession>A0ABT7EWH9</accession>
<proteinExistence type="predicted"/>
<gene>
    <name evidence="1" type="ORF">QO033_03355</name>
</gene>
<organism evidence="1 2">
    <name type="scientific">Pseudodonghicola flavimaris</name>
    <dbReference type="NCBI Taxonomy" id="3050036"/>
    <lineage>
        <taxon>Bacteria</taxon>
        <taxon>Pseudomonadati</taxon>
        <taxon>Pseudomonadota</taxon>
        <taxon>Alphaproteobacteria</taxon>
        <taxon>Rhodobacterales</taxon>
        <taxon>Paracoccaceae</taxon>
        <taxon>Pseudodonghicola</taxon>
    </lineage>
</organism>
<reference evidence="1 2" key="1">
    <citation type="submission" date="2023-05" db="EMBL/GenBank/DDBJ databases">
        <title>Pseudodonghicola sp. nov.</title>
        <authorList>
            <person name="Huang J."/>
        </authorList>
    </citation>
    <scope>NUCLEOTIDE SEQUENCE [LARGE SCALE GENOMIC DNA]</scope>
    <source>
        <strain evidence="1 2">IC7</strain>
    </source>
</reference>
<evidence type="ECO:0000313" key="1">
    <source>
        <dbReference type="EMBL" id="MDK3016696.1"/>
    </source>
</evidence>
<name>A0ABT7EWH9_9RHOB</name>